<feature type="transmembrane region" description="Helical" evidence="2">
    <location>
        <begin position="78"/>
        <end position="97"/>
    </location>
</feature>
<keyword evidence="2" id="KW-0472">Membrane</keyword>
<evidence type="ECO:0000313" key="4">
    <source>
        <dbReference type="EMBL" id="SDG82462.1"/>
    </source>
</evidence>
<dbReference type="AlphaFoldDB" id="A0A1G7XE07"/>
<evidence type="ECO:0000256" key="1">
    <source>
        <dbReference type="SAM" id="MobiDB-lite"/>
    </source>
</evidence>
<evidence type="ECO:0000313" key="5">
    <source>
        <dbReference type="Proteomes" id="UP000198967"/>
    </source>
</evidence>
<sequence>MPRQDSTTRIGEAERAAAQRALQDHLNAQRLLVNEYADRSAAAATATTAGEIAALFTDLPAPHPKLPSGPGGGSKRRLVIVAALVVVVLVGTIAFVAGRGAEPTPAPGPVTPTAQPAPTTTTRPTTSAAATPTGQALASGGQVRRATNGQSITLTPGYRVDLDDLTSPNWLASNGCCGDVYFDSGSRYVTFNDDYAVMSGPADYAACTQATAYATGSVERGGLTPGKQFCVRTTEDRFAVVTVEGTTEQAFQFSVTVWDPRFR</sequence>
<dbReference type="STRING" id="366584.SAMN05216377_115170"/>
<feature type="region of interest" description="Disordered" evidence="1">
    <location>
        <begin position="100"/>
        <end position="145"/>
    </location>
</feature>
<proteinExistence type="predicted"/>
<dbReference type="InterPro" id="IPR012551">
    <property type="entry name" value="DUF1707_SHOCT-like"/>
</dbReference>
<evidence type="ECO:0000256" key="2">
    <source>
        <dbReference type="SAM" id="Phobius"/>
    </source>
</evidence>
<dbReference type="RefSeq" id="WP_093088314.1">
    <property type="nucleotide sequence ID" value="NZ_FNBE01000015.1"/>
</dbReference>
<feature type="domain" description="DUF1707" evidence="3">
    <location>
        <begin position="8"/>
        <end position="60"/>
    </location>
</feature>
<keyword evidence="2" id="KW-1133">Transmembrane helix</keyword>
<dbReference type="OrthoDB" id="3534574at2"/>
<gene>
    <name evidence="4" type="ORF">SAMN05216377_115170</name>
</gene>
<dbReference type="Pfam" id="PF08044">
    <property type="entry name" value="DUF1707"/>
    <property type="match status" value="1"/>
</dbReference>
<accession>A0A1G7XE07</accession>
<keyword evidence="2" id="KW-0812">Transmembrane</keyword>
<dbReference type="Proteomes" id="UP000198967">
    <property type="component" value="Unassembled WGS sequence"/>
</dbReference>
<reference evidence="4 5" key="1">
    <citation type="submission" date="2016-10" db="EMBL/GenBank/DDBJ databases">
        <authorList>
            <person name="de Groot N.N."/>
        </authorList>
    </citation>
    <scope>NUCLEOTIDE SEQUENCE [LARGE SCALE GENOMIC DNA]</scope>
    <source>
        <strain evidence="4 5">CGMCC 4.3143</strain>
    </source>
</reference>
<dbReference type="EMBL" id="FNBE01000015">
    <property type="protein sequence ID" value="SDG82462.1"/>
    <property type="molecule type" value="Genomic_DNA"/>
</dbReference>
<protein>
    <recommendedName>
        <fullName evidence="3">DUF1707 domain-containing protein</fullName>
    </recommendedName>
</protein>
<feature type="compositionally biased region" description="Low complexity" evidence="1">
    <location>
        <begin position="111"/>
        <end position="133"/>
    </location>
</feature>
<evidence type="ECO:0000259" key="3">
    <source>
        <dbReference type="Pfam" id="PF08044"/>
    </source>
</evidence>
<organism evidence="4 5">
    <name type="scientific">Pseudonocardia oroxyli</name>
    <dbReference type="NCBI Taxonomy" id="366584"/>
    <lineage>
        <taxon>Bacteria</taxon>
        <taxon>Bacillati</taxon>
        <taxon>Actinomycetota</taxon>
        <taxon>Actinomycetes</taxon>
        <taxon>Pseudonocardiales</taxon>
        <taxon>Pseudonocardiaceae</taxon>
        <taxon>Pseudonocardia</taxon>
    </lineage>
</organism>
<name>A0A1G7XE07_PSEOR</name>
<keyword evidence="5" id="KW-1185">Reference proteome</keyword>